<evidence type="ECO:0000313" key="3">
    <source>
        <dbReference type="Proteomes" id="UP000186817"/>
    </source>
</evidence>
<proteinExistence type="predicted"/>
<feature type="domain" description="PurM-like N-terminal" evidence="1">
    <location>
        <begin position="30"/>
        <end position="111"/>
    </location>
</feature>
<dbReference type="GO" id="GO:0004637">
    <property type="term" value="F:phosphoribosylamine-glycine ligase activity"/>
    <property type="evidence" value="ECO:0007669"/>
    <property type="project" value="TreeGrafter"/>
</dbReference>
<dbReference type="PANTHER" id="PTHR10520:SF12">
    <property type="entry name" value="TRIFUNCTIONAL PURINE BIOSYNTHETIC PROTEIN ADENOSINE-3"/>
    <property type="match status" value="1"/>
</dbReference>
<dbReference type="InterPro" id="IPR016188">
    <property type="entry name" value="PurM-like_N"/>
</dbReference>
<dbReference type="SUPFAM" id="SSF55326">
    <property type="entry name" value="PurM N-terminal domain-like"/>
    <property type="match status" value="1"/>
</dbReference>
<dbReference type="GO" id="GO:0005829">
    <property type="term" value="C:cytosol"/>
    <property type="evidence" value="ECO:0007669"/>
    <property type="project" value="TreeGrafter"/>
</dbReference>
<dbReference type="GO" id="GO:0006189">
    <property type="term" value="P:'de novo' IMP biosynthetic process"/>
    <property type="evidence" value="ECO:0007669"/>
    <property type="project" value="InterPro"/>
</dbReference>
<dbReference type="AlphaFoldDB" id="A0A1Q9BUY7"/>
<gene>
    <name evidence="2" type="primary">purM</name>
    <name evidence="2" type="ORF">AK812_SmicGene45904</name>
</gene>
<feature type="non-terminal residue" evidence="2">
    <location>
        <position position="118"/>
    </location>
</feature>
<dbReference type="GO" id="GO:0046084">
    <property type="term" value="P:adenine biosynthetic process"/>
    <property type="evidence" value="ECO:0007669"/>
    <property type="project" value="TreeGrafter"/>
</dbReference>
<accession>A0A1Q9BUY7</accession>
<dbReference type="Pfam" id="PF00586">
    <property type="entry name" value="AIRS"/>
    <property type="match status" value="1"/>
</dbReference>
<reference evidence="2 3" key="1">
    <citation type="submission" date="2016-02" db="EMBL/GenBank/DDBJ databases">
        <title>Genome analysis of coral dinoflagellate symbionts highlights evolutionary adaptations to a symbiotic lifestyle.</title>
        <authorList>
            <person name="Aranda M."/>
            <person name="Li Y."/>
            <person name="Liew Y.J."/>
            <person name="Baumgarten S."/>
            <person name="Simakov O."/>
            <person name="Wilson M."/>
            <person name="Piel J."/>
            <person name="Ashoor H."/>
            <person name="Bougouffa S."/>
            <person name="Bajic V.B."/>
            <person name="Ryu T."/>
            <person name="Ravasi T."/>
            <person name="Bayer T."/>
            <person name="Micklem G."/>
            <person name="Kim H."/>
            <person name="Bhak J."/>
            <person name="Lajeunesse T.C."/>
            <person name="Voolstra C.R."/>
        </authorList>
    </citation>
    <scope>NUCLEOTIDE SEQUENCE [LARGE SCALE GENOMIC DNA]</scope>
    <source>
        <strain evidence="2 3">CCMP2467</strain>
    </source>
</reference>
<dbReference type="EMBL" id="LSRX01003589">
    <property type="protein sequence ID" value="OLP74523.1"/>
    <property type="molecule type" value="Genomic_DNA"/>
</dbReference>
<dbReference type="Proteomes" id="UP000186817">
    <property type="component" value="Unassembled WGS sequence"/>
</dbReference>
<evidence type="ECO:0000313" key="2">
    <source>
        <dbReference type="EMBL" id="OLP74523.1"/>
    </source>
</evidence>
<organism evidence="2 3">
    <name type="scientific">Symbiodinium microadriaticum</name>
    <name type="common">Dinoflagellate</name>
    <name type="synonym">Zooxanthella microadriatica</name>
    <dbReference type="NCBI Taxonomy" id="2951"/>
    <lineage>
        <taxon>Eukaryota</taxon>
        <taxon>Sar</taxon>
        <taxon>Alveolata</taxon>
        <taxon>Dinophyceae</taxon>
        <taxon>Suessiales</taxon>
        <taxon>Symbiodiniaceae</taxon>
        <taxon>Symbiodinium</taxon>
    </lineage>
</organism>
<comment type="caution">
    <text evidence="2">The sequence shown here is derived from an EMBL/GenBank/DDBJ whole genome shotgun (WGS) entry which is preliminary data.</text>
</comment>
<keyword evidence="3" id="KW-1185">Reference proteome</keyword>
<dbReference type="OrthoDB" id="2018833at2759"/>
<name>A0A1Q9BUY7_SYMMI</name>
<protein>
    <submittedName>
        <fullName evidence="2">Phosphoribosylformylglycinamidine cyclo-ligase</fullName>
    </submittedName>
</protein>
<keyword evidence="2" id="KW-0436">Ligase</keyword>
<dbReference type="GO" id="GO:0004641">
    <property type="term" value="F:phosphoribosylformylglycinamidine cyclo-ligase activity"/>
    <property type="evidence" value="ECO:0007669"/>
    <property type="project" value="InterPro"/>
</dbReference>
<dbReference type="Gene3D" id="3.30.1330.10">
    <property type="entry name" value="PurM-like, N-terminal domain"/>
    <property type="match status" value="1"/>
</dbReference>
<dbReference type="PANTHER" id="PTHR10520">
    <property type="entry name" value="TRIFUNCTIONAL PURINE BIOSYNTHETIC PROTEIN ADENOSINE-3-RELATED"/>
    <property type="match status" value="1"/>
</dbReference>
<evidence type="ECO:0000259" key="1">
    <source>
        <dbReference type="Pfam" id="PF00586"/>
    </source>
</evidence>
<dbReference type="InterPro" id="IPR036921">
    <property type="entry name" value="PurM-like_N_sf"/>
</dbReference>
<dbReference type="InterPro" id="IPR004733">
    <property type="entry name" value="PurM_cligase"/>
</dbReference>
<sequence length="118" mass="12425">MGQVLRKTMLVPVLSGIMEDTGKRMTGDGSTNGIGTKLKVATAMGQFRSIGTDLLALCANDIAARGAEPLMFSSHHSCCQLDAQQALEVNEGVAEGCREAVCAFTEAKTAEMPGVYSR</sequence>